<name>A0A494X2W3_9BURK</name>
<organism evidence="1 2">
    <name type="scientific">Pararobbsia silviterrae</name>
    <dbReference type="NCBI Taxonomy" id="1792498"/>
    <lineage>
        <taxon>Bacteria</taxon>
        <taxon>Pseudomonadati</taxon>
        <taxon>Pseudomonadota</taxon>
        <taxon>Betaproteobacteria</taxon>
        <taxon>Burkholderiales</taxon>
        <taxon>Burkholderiaceae</taxon>
        <taxon>Pararobbsia</taxon>
    </lineage>
</organism>
<dbReference type="OrthoDB" id="8481003at2"/>
<accession>A0A494X2W3</accession>
<keyword evidence="2" id="KW-1185">Reference proteome</keyword>
<dbReference type="InterPro" id="IPR010751">
    <property type="entry name" value="TrfA"/>
</dbReference>
<proteinExistence type="predicted"/>
<evidence type="ECO:0000313" key="1">
    <source>
        <dbReference type="EMBL" id="RKP44702.1"/>
    </source>
</evidence>
<dbReference type="Pfam" id="PF07042">
    <property type="entry name" value="TrfA"/>
    <property type="match status" value="1"/>
</dbReference>
<dbReference type="AlphaFoldDB" id="A0A494X2W3"/>
<protein>
    <submittedName>
        <fullName evidence="1">TrfA family protein</fullName>
    </submittedName>
</protein>
<sequence>MNDLVEKTRQLGAAALARSAKAAVAKPDEPTQIPLWPSNVRGMPNSLARSALFNVNRAAAPRDRYFPGKQIASSGTTTITHKGEELRQDDADVFLEILHLARDTILSERVEFTGYAMLKTLGWDTSSKGYERLVKILERLQESSLKVAFEGNRKGFQGSLIRKFIWKDGTETDSDGQTRWICYIEPEIARLFASDDYSRVAREQRLRLRSELSKWLHSYYNTHAAPFAVSVKFIHQQCGSQAKALSHFRVTLKKALTELQSVGFLASWKIDDDDKVHVGKAARAISA</sequence>
<dbReference type="Proteomes" id="UP000270342">
    <property type="component" value="Unassembled WGS sequence"/>
</dbReference>
<dbReference type="EMBL" id="RBZU01000019">
    <property type="protein sequence ID" value="RKP44702.1"/>
    <property type="molecule type" value="Genomic_DNA"/>
</dbReference>
<dbReference type="RefSeq" id="WP_121091249.1">
    <property type="nucleotide sequence ID" value="NZ_RBZU01000019.1"/>
</dbReference>
<gene>
    <name evidence="1" type="ORF">D7S86_27110</name>
</gene>
<comment type="caution">
    <text evidence="1">The sequence shown here is derived from an EMBL/GenBank/DDBJ whole genome shotgun (WGS) entry which is preliminary data.</text>
</comment>
<reference evidence="1 2" key="1">
    <citation type="submission" date="2018-10" db="EMBL/GenBank/DDBJ databases">
        <title>Robbsia sp. DHC34, isolated from soil.</title>
        <authorList>
            <person name="Gao Z.-H."/>
            <person name="Qiu L.-H."/>
        </authorList>
    </citation>
    <scope>NUCLEOTIDE SEQUENCE [LARGE SCALE GENOMIC DNA]</scope>
    <source>
        <strain evidence="1 2">DHC34</strain>
    </source>
</reference>
<evidence type="ECO:0000313" key="2">
    <source>
        <dbReference type="Proteomes" id="UP000270342"/>
    </source>
</evidence>